<dbReference type="GO" id="GO:0000156">
    <property type="term" value="F:phosphorelay response regulator activity"/>
    <property type="evidence" value="ECO:0007669"/>
    <property type="project" value="TreeGrafter"/>
</dbReference>
<dbReference type="PROSITE" id="PS50885">
    <property type="entry name" value="HAMP"/>
    <property type="match status" value="1"/>
</dbReference>
<evidence type="ECO:0000313" key="13">
    <source>
        <dbReference type="EMBL" id="QEC73429.1"/>
    </source>
</evidence>
<dbReference type="PROSITE" id="PS50109">
    <property type="entry name" value="HIS_KIN"/>
    <property type="match status" value="1"/>
</dbReference>
<keyword evidence="10" id="KW-0472">Membrane</keyword>
<evidence type="ECO:0000256" key="10">
    <source>
        <dbReference type="SAM" id="Phobius"/>
    </source>
</evidence>
<feature type="transmembrane region" description="Helical" evidence="10">
    <location>
        <begin position="257"/>
        <end position="279"/>
    </location>
</feature>
<sequence length="796" mass="90977">MFFAATFTAILQFTNNRRLEEKKRYAEALALQADNAGENLVKMAISNFTNFFWNDNFNRLYDDGDNRFVKDSLIMANFSGFLNKFNTRIYTFDANRAPLYNADSTSFGLLNALVSNSKPTNVTDLYIHGSESDNFNYIYRKEISSVYNHAVMGYMFVVLSPRKYVNNNLSLELLNNPVIVTGQIPQNYSYAVYKNRQLFSNSKDFEFSDSLSDQQIPKREFRQNNSFKVKELWYNAGNHTTVVITEKNDDLLSTVTLFAYIFSSFVVVIVLLKLSGFIIQSRFKWKLIKNGLNFNIRFQVHATLIFISLFSFIIIGISTISFFISRFNKTNKDKLMQSTQILAGEIEESLKQELPLNMKAPNDLDAFYNSTLVAQRVIELANLNKQDVNLYDKNGNLEASSQPYIFNENIVSNKMHPNAFEALHGRHRIKFFQQETIGKLKYLSIYVPLYGQNKQVFAYLNTPALNSQYELDQEISSFLVTIINLNALIFLLAGAVASLLTYRITQSFSVIKEDMRKINLGIENEEIQWNRNDEIGDLVKEYNIMVRKLGESARALARSEREGAWKEMARQVAHEIKNPLTPMKLSLQFLQRSAQDPSQDIHSLSKRVSDMLIEQIDQLAKIASDFSQFANIHHTKPETFTIEEIIRPLLLLYNTEDGIDVQYQSSPQINTVRADKVQLRRVFTNLIKNALEASENMDQFAVSIKEQRIEKNVLLTVADKGMGITKEAAARIFVPNFTTKTSGTGLGLAICKGIVENAGGQIWFESEAGKGTTFYVSLPLYIDTTAEMDEEEFEDL</sequence>
<evidence type="ECO:0000256" key="1">
    <source>
        <dbReference type="ARBA" id="ARBA00000085"/>
    </source>
</evidence>
<dbReference type="InterPro" id="IPR036097">
    <property type="entry name" value="HisK_dim/P_sf"/>
</dbReference>
<keyword evidence="14" id="KW-1185">Reference proteome</keyword>
<comment type="catalytic activity">
    <reaction evidence="1">
        <text>ATP + protein L-histidine = ADP + protein N-phospho-L-histidine.</text>
        <dbReference type="EC" id="2.7.13.3"/>
    </reaction>
</comment>
<evidence type="ECO:0000259" key="11">
    <source>
        <dbReference type="PROSITE" id="PS50109"/>
    </source>
</evidence>
<feature type="domain" description="HAMP" evidence="12">
    <location>
        <begin position="502"/>
        <end position="554"/>
    </location>
</feature>
<dbReference type="Gene3D" id="3.30.565.10">
    <property type="entry name" value="Histidine kinase-like ATPase, C-terminal domain"/>
    <property type="match status" value="1"/>
</dbReference>
<name>A0A5B8VPQ7_9BACT</name>
<dbReference type="PANTHER" id="PTHR42878">
    <property type="entry name" value="TWO-COMPONENT HISTIDINE KINASE"/>
    <property type="match status" value="1"/>
</dbReference>
<dbReference type="GO" id="GO:0030295">
    <property type="term" value="F:protein kinase activator activity"/>
    <property type="evidence" value="ECO:0007669"/>
    <property type="project" value="TreeGrafter"/>
</dbReference>
<evidence type="ECO:0000313" key="14">
    <source>
        <dbReference type="Proteomes" id="UP000321291"/>
    </source>
</evidence>
<dbReference type="SMART" id="SM00387">
    <property type="entry name" value="HATPase_c"/>
    <property type="match status" value="1"/>
</dbReference>
<dbReference type="AlphaFoldDB" id="A0A5B8VPQ7"/>
<dbReference type="SUPFAM" id="SSF55874">
    <property type="entry name" value="ATPase domain of HSP90 chaperone/DNA topoisomerase II/histidine kinase"/>
    <property type="match status" value="1"/>
</dbReference>
<evidence type="ECO:0000256" key="7">
    <source>
        <dbReference type="ARBA" id="ARBA00022777"/>
    </source>
</evidence>
<dbReference type="Proteomes" id="UP000321291">
    <property type="component" value="Chromosome"/>
</dbReference>
<dbReference type="InterPro" id="IPR003661">
    <property type="entry name" value="HisK_dim/P_dom"/>
</dbReference>
<keyword evidence="9" id="KW-0902">Two-component regulatory system</keyword>
<dbReference type="InterPro" id="IPR005467">
    <property type="entry name" value="His_kinase_dom"/>
</dbReference>
<dbReference type="EC" id="2.7.13.3" evidence="3"/>
<feature type="transmembrane region" description="Helical" evidence="10">
    <location>
        <begin position="478"/>
        <end position="502"/>
    </location>
</feature>
<dbReference type="Gene3D" id="6.10.340.10">
    <property type="match status" value="1"/>
</dbReference>
<evidence type="ECO:0000256" key="8">
    <source>
        <dbReference type="ARBA" id="ARBA00022840"/>
    </source>
</evidence>
<dbReference type="InterPro" id="IPR036890">
    <property type="entry name" value="HATPase_C_sf"/>
</dbReference>
<keyword evidence="6" id="KW-0547">Nucleotide-binding</keyword>
<evidence type="ECO:0000259" key="12">
    <source>
        <dbReference type="PROSITE" id="PS50885"/>
    </source>
</evidence>
<keyword evidence="4" id="KW-0597">Phosphoprotein</keyword>
<keyword evidence="7 13" id="KW-0418">Kinase</keyword>
<dbReference type="GO" id="GO:0000155">
    <property type="term" value="F:phosphorelay sensor kinase activity"/>
    <property type="evidence" value="ECO:0007669"/>
    <property type="project" value="InterPro"/>
</dbReference>
<dbReference type="GO" id="GO:0016020">
    <property type="term" value="C:membrane"/>
    <property type="evidence" value="ECO:0007669"/>
    <property type="project" value="UniProtKB-SubCell"/>
</dbReference>
<proteinExistence type="predicted"/>
<dbReference type="InterPro" id="IPR003594">
    <property type="entry name" value="HATPase_dom"/>
</dbReference>
<dbReference type="Gene3D" id="1.10.287.130">
    <property type="match status" value="1"/>
</dbReference>
<evidence type="ECO:0000256" key="6">
    <source>
        <dbReference type="ARBA" id="ARBA00022741"/>
    </source>
</evidence>
<organism evidence="13 14">
    <name type="scientific">Arachidicoccus ginsenosidivorans</name>
    <dbReference type="NCBI Taxonomy" id="496057"/>
    <lineage>
        <taxon>Bacteria</taxon>
        <taxon>Pseudomonadati</taxon>
        <taxon>Bacteroidota</taxon>
        <taxon>Chitinophagia</taxon>
        <taxon>Chitinophagales</taxon>
        <taxon>Chitinophagaceae</taxon>
        <taxon>Arachidicoccus</taxon>
    </lineage>
</organism>
<dbReference type="PRINTS" id="PR00344">
    <property type="entry name" value="BCTRLSENSOR"/>
</dbReference>
<gene>
    <name evidence="13" type="ORF">FSB73_18950</name>
</gene>
<protein>
    <recommendedName>
        <fullName evidence="3">histidine kinase</fullName>
        <ecNumber evidence="3">2.7.13.3</ecNumber>
    </recommendedName>
</protein>
<feature type="domain" description="Histidine kinase" evidence="11">
    <location>
        <begin position="571"/>
        <end position="782"/>
    </location>
</feature>
<dbReference type="EMBL" id="CP042434">
    <property type="protein sequence ID" value="QEC73429.1"/>
    <property type="molecule type" value="Genomic_DNA"/>
</dbReference>
<accession>A0A5B8VPQ7</accession>
<evidence type="ECO:0000256" key="3">
    <source>
        <dbReference type="ARBA" id="ARBA00012438"/>
    </source>
</evidence>
<dbReference type="InterPro" id="IPR050351">
    <property type="entry name" value="BphY/WalK/GraS-like"/>
</dbReference>
<keyword evidence="10" id="KW-1133">Transmembrane helix</keyword>
<keyword evidence="5" id="KW-0808">Transferase</keyword>
<comment type="subcellular location">
    <subcellularLocation>
        <location evidence="2">Membrane</location>
    </subcellularLocation>
</comment>
<feature type="transmembrane region" description="Helical" evidence="10">
    <location>
        <begin position="300"/>
        <end position="324"/>
    </location>
</feature>
<dbReference type="GO" id="GO:0007234">
    <property type="term" value="P:osmosensory signaling via phosphorelay pathway"/>
    <property type="evidence" value="ECO:0007669"/>
    <property type="project" value="TreeGrafter"/>
</dbReference>
<dbReference type="OrthoDB" id="9776727at2"/>
<dbReference type="InterPro" id="IPR004358">
    <property type="entry name" value="Sig_transdc_His_kin-like_C"/>
</dbReference>
<evidence type="ECO:0000256" key="5">
    <source>
        <dbReference type="ARBA" id="ARBA00022679"/>
    </source>
</evidence>
<dbReference type="InterPro" id="IPR003660">
    <property type="entry name" value="HAMP_dom"/>
</dbReference>
<keyword evidence="10" id="KW-0812">Transmembrane</keyword>
<evidence type="ECO:0000256" key="9">
    <source>
        <dbReference type="ARBA" id="ARBA00023012"/>
    </source>
</evidence>
<keyword evidence="8" id="KW-0067">ATP-binding</keyword>
<dbReference type="CDD" id="cd00075">
    <property type="entry name" value="HATPase"/>
    <property type="match status" value="1"/>
</dbReference>
<evidence type="ECO:0000256" key="2">
    <source>
        <dbReference type="ARBA" id="ARBA00004370"/>
    </source>
</evidence>
<reference evidence="13 14" key="1">
    <citation type="journal article" date="2017" name="Int. J. Syst. Evol. Microbiol.">
        <title>Arachidicoccus ginsenosidivorans sp. nov., with ginsenoside-converting activity isolated from ginseng cultivating soil.</title>
        <authorList>
            <person name="Siddiqi M.Z."/>
            <person name="Aslam Z."/>
            <person name="Im W.T."/>
        </authorList>
    </citation>
    <scope>NUCLEOTIDE SEQUENCE [LARGE SCALE GENOMIC DNA]</scope>
    <source>
        <strain evidence="13 14">Gsoil 809</strain>
    </source>
</reference>
<evidence type="ECO:0000256" key="4">
    <source>
        <dbReference type="ARBA" id="ARBA00022553"/>
    </source>
</evidence>
<dbReference type="Pfam" id="PF00512">
    <property type="entry name" value="HisKA"/>
    <property type="match status" value="1"/>
</dbReference>
<dbReference type="KEGG" id="agi:FSB73_18950"/>
<dbReference type="SMART" id="SM00388">
    <property type="entry name" value="HisKA"/>
    <property type="match status" value="1"/>
</dbReference>
<dbReference type="PANTHER" id="PTHR42878:SF7">
    <property type="entry name" value="SENSOR HISTIDINE KINASE GLRK"/>
    <property type="match status" value="1"/>
</dbReference>
<dbReference type="CDD" id="cd00082">
    <property type="entry name" value="HisKA"/>
    <property type="match status" value="1"/>
</dbReference>
<dbReference type="Pfam" id="PF02518">
    <property type="entry name" value="HATPase_c"/>
    <property type="match status" value="1"/>
</dbReference>
<dbReference type="SUPFAM" id="SSF47384">
    <property type="entry name" value="Homodimeric domain of signal transducing histidine kinase"/>
    <property type="match status" value="1"/>
</dbReference>